<organism evidence="1 2">
    <name type="scientific">Corallococcus caeni</name>
    <dbReference type="NCBI Taxonomy" id="3082388"/>
    <lineage>
        <taxon>Bacteria</taxon>
        <taxon>Pseudomonadati</taxon>
        <taxon>Myxococcota</taxon>
        <taxon>Myxococcia</taxon>
        <taxon>Myxococcales</taxon>
        <taxon>Cystobacterineae</taxon>
        <taxon>Myxococcaceae</taxon>
        <taxon>Corallococcus</taxon>
    </lineage>
</organism>
<dbReference type="RefSeq" id="WP_338279435.1">
    <property type="nucleotide sequence ID" value="NZ_BTTX01000004.1"/>
</dbReference>
<evidence type="ECO:0000313" key="1">
    <source>
        <dbReference type="EMBL" id="GMU08643.1"/>
    </source>
</evidence>
<evidence type="ECO:0000313" key="2">
    <source>
        <dbReference type="Proteomes" id="UP001342631"/>
    </source>
</evidence>
<protein>
    <recommendedName>
        <fullName evidence="3">Lipoprotein</fullName>
    </recommendedName>
</protein>
<dbReference type="EMBL" id="BTTX01000004">
    <property type="protein sequence ID" value="GMU08643.1"/>
    <property type="molecule type" value="Genomic_DNA"/>
</dbReference>
<dbReference type="PROSITE" id="PS51257">
    <property type="entry name" value="PROKAR_LIPOPROTEIN"/>
    <property type="match status" value="1"/>
</dbReference>
<comment type="caution">
    <text evidence="1">The sequence shown here is derived from an EMBL/GenBank/DDBJ whole genome shotgun (WGS) entry which is preliminary data.</text>
</comment>
<sequence length="345" mass="38260">MSRGTWWIAVLVGWLAVPAAGWACSCAFPDVGLVEGLKAARAHADFIYLARIHDTDDPSEDSATLEVLESFKGAVKAGDVLRVFQDQGDCSLPLPPGSTWLLYAYDRPTGVVKCTRSRSVLLDDSEVVWLRTGNLPPVPVSLQRETVSCDACDIEEVAGRLLVAPGMPPARRSSLYSGESETRWKAGQPFFTEGGAFTDPSFVVRVGMSREGRAFELTELPQWSHLEKTCERRVQLRWCKRLEFHKGYPPGNGFRCVEPERPQEVCDERRSRKAGWLPMERLPPYACFWFRPDAPFCELSDARFPFPAGSPSLPVLACHRTGPVNGPGRYSCEVGTTPTRVPSEP</sequence>
<name>A0ABQ6QXA1_9BACT</name>
<proteinExistence type="predicted"/>
<keyword evidence="2" id="KW-1185">Reference proteome</keyword>
<reference evidence="1 2" key="1">
    <citation type="journal article" date="2024" name="Arch. Microbiol.">
        <title>Corallococcus caeni sp. nov., a novel myxobacterium isolated from activated sludge.</title>
        <authorList>
            <person name="Tomita S."/>
            <person name="Nakai R."/>
            <person name="Kuroda K."/>
            <person name="Kurashita H."/>
            <person name="Hatamoto M."/>
            <person name="Yamaguchi T."/>
            <person name="Narihiro T."/>
        </authorList>
    </citation>
    <scope>NUCLEOTIDE SEQUENCE [LARGE SCALE GENOMIC DNA]</scope>
    <source>
        <strain evidence="1 2">NO1</strain>
    </source>
</reference>
<evidence type="ECO:0008006" key="3">
    <source>
        <dbReference type="Google" id="ProtNLM"/>
    </source>
</evidence>
<accession>A0ABQ6QXA1</accession>
<dbReference type="Proteomes" id="UP001342631">
    <property type="component" value="Unassembled WGS sequence"/>
</dbReference>
<gene>
    <name evidence="1" type="ORF">ASNO1_48960</name>
</gene>